<reference evidence="1" key="1">
    <citation type="journal article" date="2022" name="J Glob Antimicrob Resist">
        <title>Characterisation of blaKPC-2-harbouring plasmids recovered from Pseudomonas aeruginosa ST654 and ST235 high-risk clones.</title>
        <authorList>
            <person name="Cejas D."/>
            <person name="Elena A."/>
            <person name="Gonzalez-Espinosa F.E."/>
            <person name="Pallecchi L."/>
            <person name="Vay C."/>
            <person name="Rossolini G.M."/>
            <person name="Gutkind G."/>
            <person name="Di Pilato V."/>
            <person name="Radice M."/>
        </authorList>
    </citation>
    <scope>NUCLEOTIDE SEQUENCE</scope>
    <source>
        <strain evidence="1">2047</strain>
    </source>
</reference>
<dbReference type="AlphaFoldDB" id="A0A649Z4B6"/>
<dbReference type="RefSeq" id="WP_058657693.1">
    <property type="nucleotide sequence ID" value="NZ_CP097844.1"/>
</dbReference>
<name>A0A649Z4B6_PSEAI</name>
<proteinExistence type="predicted"/>
<organism evidence="1">
    <name type="scientific">Pseudomonas aeruginosa</name>
    <dbReference type="NCBI Taxonomy" id="287"/>
    <lineage>
        <taxon>Bacteria</taxon>
        <taxon>Pseudomonadati</taxon>
        <taxon>Pseudomonadota</taxon>
        <taxon>Gammaproteobacteria</taxon>
        <taxon>Pseudomonadales</taxon>
        <taxon>Pseudomonadaceae</taxon>
        <taxon>Pseudomonas</taxon>
    </lineage>
</organism>
<accession>A0A649Z4B6</accession>
<keyword evidence="1" id="KW-0614">Plasmid</keyword>
<protein>
    <submittedName>
        <fullName evidence="1">Uncharacterized protein</fullName>
    </submittedName>
</protein>
<dbReference type="EMBL" id="MN082782">
    <property type="protein sequence ID" value="QGM49719.1"/>
    <property type="molecule type" value="Genomic_DNA"/>
</dbReference>
<evidence type="ECO:0000313" key="1">
    <source>
        <dbReference type="EMBL" id="QGM49719.1"/>
    </source>
</evidence>
<sequence>MSDLKRSAARARPALAILAAELSEPSPDMAQALAIIEQMLDDIEAGQHPLDCRVDWPQRDRWPDRPHWDRRRWAIKTLADACGATAHCSPKYHYMRGDVRQARSDALTVALDDIGCLIELASDRG</sequence>
<geneLocation type="plasmid" evidence="1">
    <name>pPA2047</name>
</geneLocation>